<dbReference type="SUPFAM" id="SSF54768">
    <property type="entry name" value="dsRNA-binding domain-like"/>
    <property type="match status" value="1"/>
</dbReference>
<evidence type="ECO:0000313" key="2">
    <source>
        <dbReference type="Proteomes" id="UP000309038"/>
    </source>
</evidence>
<proteinExistence type="predicted"/>
<sequence>MGNETGTVALNNYLQSQGQLTLLTWVDTPSGPAHAQRWTSVFSGQPIGTGTGAQKFIARDMAADIALATLRGAT</sequence>
<protein>
    <recommendedName>
        <fullName evidence="3">DRBM domain-containing protein</fullName>
    </recommendedName>
</protein>
<gene>
    <name evidence="1" type="ORF">EW026_g497</name>
</gene>
<reference evidence="1 2" key="1">
    <citation type="submission" date="2019-02" db="EMBL/GenBank/DDBJ databases">
        <title>Genome sequencing of the rare red list fungi Phlebia centrifuga.</title>
        <authorList>
            <person name="Buettner E."/>
            <person name="Kellner H."/>
        </authorList>
    </citation>
    <scope>NUCLEOTIDE SEQUENCE [LARGE SCALE GENOMIC DNA]</scope>
    <source>
        <strain evidence="1 2">DSM 108282</strain>
    </source>
</reference>
<dbReference type="EMBL" id="SGPJ01000007">
    <property type="protein sequence ID" value="THH02341.1"/>
    <property type="molecule type" value="Genomic_DNA"/>
</dbReference>
<comment type="caution">
    <text evidence="1">The sequence shown here is derived from an EMBL/GenBank/DDBJ whole genome shotgun (WGS) entry which is preliminary data.</text>
</comment>
<accession>A0A4S4KVG5</accession>
<evidence type="ECO:0008006" key="3">
    <source>
        <dbReference type="Google" id="ProtNLM"/>
    </source>
</evidence>
<dbReference type="AlphaFoldDB" id="A0A4S4KVG5"/>
<evidence type="ECO:0000313" key="1">
    <source>
        <dbReference type="EMBL" id="THH02341.1"/>
    </source>
</evidence>
<dbReference type="Proteomes" id="UP000309038">
    <property type="component" value="Unassembled WGS sequence"/>
</dbReference>
<keyword evidence="2" id="KW-1185">Reference proteome</keyword>
<organism evidence="1 2">
    <name type="scientific">Hermanssonia centrifuga</name>
    <dbReference type="NCBI Taxonomy" id="98765"/>
    <lineage>
        <taxon>Eukaryota</taxon>
        <taxon>Fungi</taxon>
        <taxon>Dikarya</taxon>
        <taxon>Basidiomycota</taxon>
        <taxon>Agaricomycotina</taxon>
        <taxon>Agaricomycetes</taxon>
        <taxon>Polyporales</taxon>
        <taxon>Meruliaceae</taxon>
        <taxon>Hermanssonia</taxon>
    </lineage>
</organism>
<dbReference type="Gene3D" id="3.30.160.20">
    <property type="match status" value="1"/>
</dbReference>
<name>A0A4S4KVG5_9APHY</name>